<keyword evidence="12" id="KW-0804">Transcription</keyword>
<evidence type="ECO:0000256" key="9">
    <source>
        <dbReference type="ARBA" id="ARBA00023002"/>
    </source>
</evidence>
<evidence type="ECO:0000256" key="2">
    <source>
        <dbReference type="ARBA" id="ARBA00009711"/>
    </source>
</evidence>
<evidence type="ECO:0000256" key="6">
    <source>
        <dbReference type="ARBA" id="ARBA00022833"/>
    </source>
</evidence>
<evidence type="ECO:0000256" key="13">
    <source>
        <dbReference type="ARBA" id="ARBA00023242"/>
    </source>
</evidence>
<evidence type="ECO:0000256" key="17">
    <source>
        <dbReference type="SAM" id="MobiDB-lite"/>
    </source>
</evidence>
<dbReference type="PROSITE" id="PS50157">
    <property type="entry name" value="ZINC_FINGER_C2H2_2"/>
    <property type="match status" value="3"/>
</dbReference>
<accession>A0AA88VBQ0</accession>
<evidence type="ECO:0000313" key="21">
    <source>
        <dbReference type="EMBL" id="KAK3005727.1"/>
    </source>
</evidence>
<keyword evidence="8" id="KW-0223">Dioxygenase</keyword>
<evidence type="ECO:0000256" key="7">
    <source>
        <dbReference type="ARBA" id="ARBA00022853"/>
    </source>
</evidence>
<dbReference type="PROSITE" id="PS51184">
    <property type="entry name" value="JMJC"/>
    <property type="match status" value="1"/>
</dbReference>
<evidence type="ECO:0008006" key="23">
    <source>
        <dbReference type="Google" id="ProtNLM"/>
    </source>
</evidence>
<evidence type="ECO:0000256" key="3">
    <source>
        <dbReference type="ARBA" id="ARBA00022723"/>
    </source>
</evidence>
<keyword evidence="22" id="KW-1185">Reference proteome</keyword>
<evidence type="ECO:0000256" key="12">
    <source>
        <dbReference type="ARBA" id="ARBA00023163"/>
    </source>
</evidence>
<dbReference type="GO" id="GO:0040029">
    <property type="term" value="P:epigenetic regulation of gene expression"/>
    <property type="evidence" value="ECO:0007669"/>
    <property type="project" value="UniProtKB-ARBA"/>
</dbReference>
<dbReference type="InterPro" id="IPR013087">
    <property type="entry name" value="Znf_C2H2_type"/>
</dbReference>
<dbReference type="GO" id="GO:0034647">
    <property type="term" value="F:histone H3K4me/H3K4me2/H3K4me3 demethylase activity"/>
    <property type="evidence" value="ECO:0007669"/>
    <property type="project" value="TreeGrafter"/>
</dbReference>
<feature type="region of interest" description="Disordered" evidence="17">
    <location>
        <begin position="1097"/>
        <end position="1126"/>
    </location>
</feature>
<dbReference type="GO" id="GO:0008270">
    <property type="term" value="F:zinc ion binding"/>
    <property type="evidence" value="ECO:0007669"/>
    <property type="project" value="UniProtKB-KW"/>
</dbReference>
<feature type="region of interest" description="Disordered" evidence="17">
    <location>
        <begin position="77"/>
        <end position="96"/>
    </location>
</feature>
<feature type="compositionally biased region" description="Basic and acidic residues" evidence="17">
    <location>
        <begin position="677"/>
        <end position="689"/>
    </location>
</feature>
<dbReference type="Gene3D" id="2.60.120.650">
    <property type="entry name" value="Cupin"/>
    <property type="match status" value="1"/>
</dbReference>
<dbReference type="Gene3D" id="3.30.160.60">
    <property type="entry name" value="Classic Zinc Finger"/>
    <property type="match status" value="1"/>
</dbReference>
<keyword evidence="5 16" id="KW-0863">Zinc-finger</keyword>
<feature type="domain" description="C2H2-type" evidence="18">
    <location>
        <begin position="1306"/>
        <end position="1337"/>
    </location>
</feature>
<evidence type="ECO:0000256" key="1">
    <source>
        <dbReference type="ARBA" id="ARBA00004123"/>
    </source>
</evidence>
<feature type="domain" description="JmjC" evidence="20">
    <location>
        <begin position="191"/>
        <end position="360"/>
    </location>
</feature>
<comment type="catalytic activity">
    <reaction evidence="15">
        <text>N(6),N(6),N(6)-trimethyl-L-lysyl(27)-[histone H3] + 2-oxoglutarate + O2 = N(6),N(6)-dimethyl-L-lysyl(27)-[histone H3] + formaldehyde + succinate + CO2</text>
        <dbReference type="Rhea" id="RHEA:60228"/>
        <dbReference type="Rhea" id="RHEA-COMP:15535"/>
        <dbReference type="Rhea" id="RHEA-COMP:15539"/>
        <dbReference type="ChEBI" id="CHEBI:15379"/>
        <dbReference type="ChEBI" id="CHEBI:16526"/>
        <dbReference type="ChEBI" id="CHEBI:16810"/>
        <dbReference type="ChEBI" id="CHEBI:16842"/>
        <dbReference type="ChEBI" id="CHEBI:30031"/>
        <dbReference type="ChEBI" id="CHEBI:61961"/>
        <dbReference type="ChEBI" id="CHEBI:61976"/>
    </reaction>
    <physiologicalReaction direction="left-to-right" evidence="15">
        <dbReference type="Rhea" id="RHEA:60229"/>
    </physiologicalReaction>
</comment>
<dbReference type="GO" id="GO:0009741">
    <property type="term" value="P:response to brassinosteroid"/>
    <property type="evidence" value="ECO:0007669"/>
    <property type="project" value="UniProtKB-ARBA"/>
</dbReference>
<feature type="domain" description="C2H2-type" evidence="18">
    <location>
        <begin position="1246"/>
        <end position="1275"/>
    </location>
</feature>
<feature type="compositionally biased region" description="Basic residues" evidence="17">
    <location>
        <begin position="1327"/>
        <end position="1337"/>
    </location>
</feature>
<dbReference type="PANTHER" id="PTHR10694:SF38">
    <property type="entry name" value="LYSINE-SPECIFIC DEMETHYLASE REF6"/>
    <property type="match status" value="1"/>
</dbReference>
<comment type="catalytic activity">
    <reaction evidence="14">
        <text>N(6),N(6)-dimethyl-L-lysyl(27)-[histone H3] + 2-oxoglutarate + O2 = N(6)-methyl-L-lysyl(27)-[histone H3] + formaldehyde + succinate + CO2</text>
        <dbReference type="Rhea" id="RHEA:60232"/>
        <dbReference type="Rhea" id="RHEA-COMP:15539"/>
        <dbReference type="Rhea" id="RHEA-COMP:15544"/>
        <dbReference type="ChEBI" id="CHEBI:15379"/>
        <dbReference type="ChEBI" id="CHEBI:16526"/>
        <dbReference type="ChEBI" id="CHEBI:16810"/>
        <dbReference type="ChEBI" id="CHEBI:16842"/>
        <dbReference type="ChEBI" id="CHEBI:30031"/>
        <dbReference type="ChEBI" id="CHEBI:61929"/>
        <dbReference type="ChEBI" id="CHEBI:61976"/>
    </reaction>
    <physiologicalReaction direction="left-to-right" evidence="14">
        <dbReference type="Rhea" id="RHEA:60233"/>
    </physiologicalReaction>
</comment>
<dbReference type="FunFam" id="3.30.160.60:FF:000747">
    <property type="entry name" value="Probable lysine-specific demethylase ELF6"/>
    <property type="match status" value="1"/>
</dbReference>
<feature type="domain" description="JmjN" evidence="19">
    <location>
        <begin position="23"/>
        <end position="64"/>
    </location>
</feature>
<evidence type="ECO:0000259" key="18">
    <source>
        <dbReference type="PROSITE" id="PS50157"/>
    </source>
</evidence>
<dbReference type="FunFam" id="2.60.120.650:FF:000023">
    <property type="entry name" value="Probable lysine-specific demethylase ELF6"/>
    <property type="match status" value="1"/>
</dbReference>
<feature type="domain" description="C2H2-type" evidence="18">
    <location>
        <begin position="1276"/>
        <end position="1305"/>
    </location>
</feature>
<feature type="region of interest" description="Disordered" evidence="17">
    <location>
        <begin position="1327"/>
        <end position="1355"/>
    </location>
</feature>
<sequence length="1355" mass="150585">MATPTEQPTSVEVLPWLKTLPLAPEYHPTLSEFQDPIAYIFKIEKEASKYGICKIIPPVPPSSKKAAISNLHRSLAARSAAAENPKSPPTFTTRQQQVGFCPRKQRPVQKPVWQSGESYTVPQFEAKAKVFERNYLKKCSKKSLSSLEIETLYWKATVDKPFSVEYANDMPGSAFVPFSAKRSREAGDGITLGETGWNMRGVSRATGSLLRFMREEIPGVTSPMVYLAMMFSWFAWHVEDHDLHSLNYLHLGAGKTWYGVPRDAAVAFEEVVRVHGYGGEINPIVTFATLGERTTVMSPEVLLSAGIPCCRLVQNAGEFVVTFPRAYHSGFSHGFNCGEAANIATPEWLRVAKDAAIRRASINCPPMVSHIQLLYDLALSLSSRVPMNISPEPRSSRLKDKKKGEGESLVKELFVQDVIQNSDLLHILGKGSPIILLPQNTLNNSVCSNLRVGLQEVKPRPLFGLYSLGEMKTGKQGIKQLTGFYSMEGKFSKFSDGNRLPVLGGSGDVRYGTTLQTQKKDRETEGTAESIRSPDRRLFSCVTCGILCFACVAIIQPREATARFLMSPECGEFNGLADSSGVTSECFTAYTGDANGTELNSIPGWVARSTPDGLFDVPIKSSDHIQPVDESVGALLHAEEQKSTSSLGLLALAYGDSSDSEEDHVDADNPSNVSESNFRDYSLETRPGSDNRYGGATGYRALARIEYEGEVTLENIDSNGDHACAIADYKDGRHQAFDCSVGFDSSGARFKHVHAASNRSSVEHEAEVMTGSTITPTRNTNMPFAPPSDEDSSRMHVFCLQHAVEVEQRLRPVGGVHISLLCHPDYPKLESEAKLVAAELGIDHLCSDIAFREATEEDNERIQLALDSEASIHGNGDWAVKLGINLFYSANLSRSPLYSKQMPYNSVLYKAFGRNAPANSPTRINVCGKGSSKQKKIVLAGRWCGKVWMSNQVHPLLAERDTENQEQERSVAVTAKPDLKIERPSVSNHTADTAPVSSQIGRKRKNPLESQSSAKFPKLEEPVRKSDDSPAQNSPIVYKRKPRNKQVKKETPQPLIKCERRTRQFDSHVEDEMEGGPSTRLRKRTSKITKEFGTKPVEAKQVKSMSKKLASRKKSKKAPISHGNENLEEEAGYRCHMKTSTKKAKKAPAGYSNTKMIDEEADYRFDMKASNKKAKKAPTAHSNTKMRDEDTEYPCDLKISDRRAKNAPAGHSDTKMMDLEAEYPCDMEGCTMSFSSKQELMLHKRNICPVKGCGKKFFSHKYLVQHRRVHNDDRPLKCPWKGCKMSFKWAWARTEHIRVHTGARPYMCTEPDCGQTFRFVSDFSRHKRKTGHSKKGKSPVGGRFDEPRTDDEKLT</sequence>
<comment type="subcellular location">
    <subcellularLocation>
        <location evidence="1">Nucleus</location>
    </subcellularLocation>
</comment>
<evidence type="ECO:0000256" key="14">
    <source>
        <dbReference type="ARBA" id="ARBA00050682"/>
    </source>
</evidence>
<dbReference type="EMBL" id="JAVXUP010002091">
    <property type="protein sequence ID" value="KAK3005727.1"/>
    <property type="molecule type" value="Genomic_DNA"/>
</dbReference>
<dbReference type="InterPro" id="IPR003349">
    <property type="entry name" value="JmjN"/>
</dbReference>
<dbReference type="FunFam" id="3.30.160.60:FF:000763">
    <property type="entry name" value="Probable lysine-specific demethylase ELF6"/>
    <property type="match status" value="1"/>
</dbReference>
<dbReference type="Pfam" id="PF02373">
    <property type="entry name" value="JmjC"/>
    <property type="match status" value="1"/>
</dbReference>
<evidence type="ECO:0000256" key="8">
    <source>
        <dbReference type="ARBA" id="ARBA00022964"/>
    </source>
</evidence>
<dbReference type="Pfam" id="PF02375">
    <property type="entry name" value="JmjN"/>
    <property type="match status" value="1"/>
</dbReference>
<dbReference type="InterPro" id="IPR036236">
    <property type="entry name" value="Znf_C2H2_sf"/>
</dbReference>
<dbReference type="GO" id="GO:0010628">
    <property type="term" value="P:positive regulation of gene expression"/>
    <property type="evidence" value="ECO:0007669"/>
    <property type="project" value="UniProtKB-ARBA"/>
</dbReference>
<evidence type="ECO:0000256" key="10">
    <source>
        <dbReference type="ARBA" id="ARBA00023004"/>
    </source>
</evidence>
<dbReference type="GO" id="GO:2000028">
    <property type="term" value="P:regulation of photoperiodism, flowering"/>
    <property type="evidence" value="ECO:0007669"/>
    <property type="project" value="UniProtKB-ARBA"/>
</dbReference>
<gene>
    <name evidence="21" type="ORF">RJ639_016712</name>
</gene>
<evidence type="ECO:0000313" key="22">
    <source>
        <dbReference type="Proteomes" id="UP001188597"/>
    </source>
</evidence>
<evidence type="ECO:0000256" key="15">
    <source>
        <dbReference type="ARBA" id="ARBA00051751"/>
    </source>
</evidence>
<evidence type="ECO:0000256" key="5">
    <source>
        <dbReference type="ARBA" id="ARBA00022771"/>
    </source>
</evidence>
<keyword evidence="6" id="KW-0862">Zinc</keyword>
<evidence type="ECO:0000256" key="4">
    <source>
        <dbReference type="ARBA" id="ARBA00022737"/>
    </source>
</evidence>
<evidence type="ECO:0000256" key="11">
    <source>
        <dbReference type="ARBA" id="ARBA00023015"/>
    </source>
</evidence>
<feature type="region of interest" description="Disordered" evidence="17">
    <location>
        <begin position="958"/>
        <end position="1053"/>
    </location>
</feature>
<dbReference type="PROSITE" id="PS51183">
    <property type="entry name" value="JMJN"/>
    <property type="match status" value="1"/>
</dbReference>
<dbReference type="PANTHER" id="PTHR10694">
    <property type="entry name" value="LYSINE-SPECIFIC DEMETHYLASE"/>
    <property type="match status" value="1"/>
</dbReference>
<dbReference type="SUPFAM" id="SSF57667">
    <property type="entry name" value="beta-beta-alpha zinc fingers"/>
    <property type="match status" value="2"/>
</dbReference>
<keyword evidence="9" id="KW-0560">Oxidoreductase</keyword>
<evidence type="ECO:0000259" key="19">
    <source>
        <dbReference type="PROSITE" id="PS51183"/>
    </source>
</evidence>
<comment type="similarity">
    <text evidence="2">Belongs to the JHDM3 histone demethylase family.</text>
</comment>
<dbReference type="SMART" id="SM00545">
    <property type="entry name" value="JmjN"/>
    <property type="match status" value="1"/>
</dbReference>
<reference evidence="21" key="1">
    <citation type="submission" date="2022-12" db="EMBL/GenBank/DDBJ databases">
        <title>Draft genome assemblies for two species of Escallonia (Escalloniales).</title>
        <authorList>
            <person name="Chanderbali A."/>
            <person name="Dervinis C."/>
            <person name="Anghel I."/>
            <person name="Soltis D."/>
            <person name="Soltis P."/>
            <person name="Zapata F."/>
        </authorList>
    </citation>
    <scope>NUCLEOTIDE SEQUENCE</scope>
    <source>
        <strain evidence="21">UCBG64.0493</strain>
        <tissue evidence="21">Leaf</tissue>
    </source>
</reference>
<keyword evidence="13" id="KW-0539">Nucleus</keyword>
<keyword evidence="4" id="KW-0677">Repeat</keyword>
<comment type="caution">
    <text evidence="21">The sequence shown here is derived from an EMBL/GenBank/DDBJ whole genome shotgun (WGS) entry which is preliminary data.</text>
</comment>
<feature type="compositionally biased region" description="Basic and acidic residues" evidence="17">
    <location>
        <begin position="1017"/>
        <end position="1028"/>
    </location>
</feature>
<evidence type="ECO:0000256" key="16">
    <source>
        <dbReference type="PROSITE-ProRule" id="PRU00042"/>
    </source>
</evidence>
<feature type="compositionally biased region" description="Polar residues" evidence="17">
    <location>
        <begin position="985"/>
        <end position="1000"/>
    </location>
</feature>
<feature type="compositionally biased region" description="Basic residues" evidence="17">
    <location>
        <begin position="1105"/>
        <end position="1119"/>
    </location>
</feature>
<protein>
    <recommendedName>
        <fullName evidence="23">Lysine-specific demethylase REF6</fullName>
    </recommendedName>
</protein>
<evidence type="ECO:0000259" key="20">
    <source>
        <dbReference type="PROSITE" id="PS51184"/>
    </source>
</evidence>
<dbReference type="SMART" id="SM00558">
    <property type="entry name" value="JmjC"/>
    <property type="match status" value="1"/>
</dbReference>
<dbReference type="GO" id="GO:0000785">
    <property type="term" value="C:chromatin"/>
    <property type="evidence" value="ECO:0007669"/>
    <property type="project" value="TreeGrafter"/>
</dbReference>
<dbReference type="PROSITE" id="PS00028">
    <property type="entry name" value="ZINC_FINGER_C2H2_1"/>
    <property type="match status" value="3"/>
</dbReference>
<dbReference type="SMART" id="SM00355">
    <property type="entry name" value="ZnF_C2H2"/>
    <property type="match status" value="4"/>
</dbReference>
<name>A0AA88VBQ0_9ASTE</name>
<dbReference type="SUPFAM" id="SSF51197">
    <property type="entry name" value="Clavaminate synthase-like"/>
    <property type="match status" value="1"/>
</dbReference>
<dbReference type="GO" id="GO:0071558">
    <property type="term" value="F:histone H3K27me2/H3K27me3 demethylase activity"/>
    <property type="evidence" value="ECO:0007669"/>
    <property type="project" value="UniProtKB-ARBA"/>
</dbReference>
<dbReference type="GO" id="GO:0048580">
    <property type="term" value="P:regulation of post-embryonic development"/>
    <property type="evidence" value="ECO:0007669"/>
    <property type="project" value="UniProtKB-ARBA"/>
</dbReference>
<dbReference type="Proteomes" id="UP001188597">
    <property type="component" value="Unassembled WGS sequence"/>
</dbReference>
<keyword evidence="7" id="KW-0156">Chromatin regulator</keyword>
<feature type="compositionally biased region" description="Basic and acidic residues" evidence="17">
    <location>
        <begin position="1343"/>
        <end position="1355"/>
    </location>
</feature>
<feature type="region of interest" description="Disordered" evidence="17">
    <location>
        <begin position="658"/>
        <end position="692"/>
    </location>
</feature>
<feature type="compositionally biased region" description="Basic and acidic residues" evidence="17">
    <location>
        <begin position="958"/>
        <end position="969"/>
    </location>
</feature>
<dbReference type="InterPro" id="IPR003347">
    <property type="entry name" value="JmjC_dom"/>
</dbReference>
<dbReference type="GO" id="GO:0009826">
    <property type="term" value="P:unidimensional cell growth"/>
    <property type="evidence" value="ECO:0007669"/>
    <property type="project" value="UniProtKB-ARBA"/>
</dbReference>
<keyword evidence="11" id="KW-0805">Transcription regulation</keyword>
<dbReference type="GO" id="GO:0005634">
    <property type="term" value="C:nucleus"/>
    <property type="evidence" value="ECO:0007669"/>
    <property type="project" value="UniProtKB-SubCell"/>
</dbReference>
<proteinExistence type="inferred from homology"/>
<keyword evidence="3" id="KW-0479">Metal-binding</keyword>
<organism evidence="21 22">
    <name type="scientific">Escallonia herrerae</name>
    <dbReference type="NCBI Taxonomy" id="1293975"/>
    <lineage>
        <taxon>Eukaryota</taxon>
        <taxon>Viridiplantae</taxon>
        <taxon>Streptophyta</taxon>
        <taxon>Embryophyta</taxon>
        <taxon>Tracheophyta</taxon>
        <taxon>Spermatophyta</taxon>
        <taxon>Magnoliopsida</taxon>
        <taxon>eudicotyledons</taxon>
        <taxon>Gunneridae</taxon>
        <taxon>Pentapetalae</taxon>
        <taxon>asterids</taxon>
        <taxon>campanulids</taxon>
        <taxon>Escalloniales</taxon>
        <taxon>Escalloniaceae</taxon>
        <taxon>Escallonia</taxon>
    </lineage>
</organism>
<keyword evidence="10" id="KW-0408">Iron</keyword>